<feature type="domain" description="S-layer protein spectrin-like repeat" evidence="4">
    <location>
        <begin position="183"/>
        <end position="237"/>
    </location>
</feature>
<organism evidence="5 6">
    <name type="scientific">Litchfieldia luteola</name>
    <dbReference type="NCBI Taxonomy" id="682179"/>
    <lineage>
        <taxon>Bacteria</taxon>
        <taxon>Bacillati</taxon>
        <taxon>Bacillota</taxon>
        <taxon>Bacilli</taxon>
        <taxon>Bacillales</taxon>
        <taxon>Bacillaceae</taxon>
        <taxon>Litchfieldia</taxon>
    </lineage>
</organism>
<protein>
    <recommendedName>
        <fullName evidence="7">SbsC C-terminal domain-containing protein</fullName>
    </recommendedName>
</protein>
<dbReference type="Gene3D" id="1.20.58.780">
    <property type="match status" value="1"/>
</dbReference>
<evidence type="ECO:0000259" key="3">
    <source>
        <dbReference type="Pfam" id="PF18058"/>
    </source>
</evidence>
<dbReference type="Proteomes" id="UP001516662">
    <property type="component" value="Unassembled WGS sequence"/>
</dbReference>
<dbReference type="Gene3D" id="1.20.58.770">
    <property type="match status" value="1"/>
</dbReference>
<evidence type="ECO:0000313" key="5">
    <source>
        <dbReference type="EMBL" id="MBE4907102.1"/>
    </source>
</evidence>
<proteinExistence type="predicted"/>
<dbReference type="InterPro" id="IPR014755">
    <property type="entry name" value="Cu-Rt/internalin_Ig-like"/>
</dbReference>
<dbReference type="Pfam" id="PF18058">
    <property type="entry name" value="SbsC_C"/>
    <property type="match status" value="1"/>
</dbReference>
<dbReference type="InterPro" id="IPR054605">
    <property type="entry name" value="SbsA_spectrin-like"/>
</dbReference>
<evidence type="ECO:0000256" key="1">
    <source>
        <dbReference type="ARBA" id="ARBA00022729"/>
    </source>
</evidence>
<gene>
    <name evidence="5" type="ORF">IMZ08_03395</name>
</gene>
<feature type="signal peptide" evidence="2">
    <location>
        <begin position="1"/>
        <end position="22"/>
    </location>
</feature>
<evidence type="ECO:0000256" key="2">
    <source>
        <dbReference type="SAM" id="SignalP"/>
    </source>
</evidence>
<evidence type="ECO:0008006" key="7">
    <source>
        <dbReference type="Google" id="ProtNLM"/>
    </source>
</evidence>
<keyword evidence="1 2" id="KW-0732">Signal</keyword>
<dbReference type="InterPro" id="IPR041378">
    <property type="entry name" value="S-layer_SbsC_C"/>
</dbReference>
<dbReference type="Gene3D" id="2.60.40.1220">
    <property type="match status" value="5"/>
</dbReference>
<dbReference type="RefSeq" id="WP_193534579.1">
    <property type="nucleotide sequence ID" value="NZ_JADCLJ010000007.1"/>
</dbReference>
<dbReference type="EMBL" id="JADCLJ010000007">
    <property type="protein sequence ID" value="MBE4907102.1"/>
    <property type="molecule type" value="Genomic_DNA"/>
</dbReference>
<keyword evidence="6" id="KW-1185">Reference proteome</keyword>
<evidence type="ECO:0000259" key="4">
    <source>
        <dbReference type="Pfam" id="PF22360"/>
    </source>
</evidence>
<reference evidence="5 6" key="1">
    <citation type="submission" date="2020-10" db="EMBL/GenBank/DDBJ databases">
        <title>Bacillus sp. HD4P25, an endophyte from a halophyte.</title>
        <authorList>
            <person name="Sun J.-Q."/>
        </authorList>
    </citation>
    <scope>NUCLEOTIDE SEQUENCE [LARGE SCALE GENOMIC DNA]</scope>
    <source>
        <strain evidence="5 6">YIM 93174</strain>
    </source>
</reference>
<dbReference type="Pfam" id="PF22360">
    <property type="entry name" value="SbsC_spectrin-like"/>
    <property type="match status" value="1"/>
</dbReference>
<accession>A0ABR9QF32</accession>
<comment type="caution">
    <text evidence="5">The sequence shown here is derived from an EMBL/GenBank/DDBJ whole genome shotgun (WGS) entry which is preliminary data.</text>
</comment>
<feature type="chain" id="PRO_5046660490" description="SbsC C-terminal domain-containing protein" evidence="2">
    <location>
        <begin position="23"/>
        <end position="844"/>
    </location>
</feature>
<feature type="domain" description="SbsC C-terminal" evidence="3">
    <location>
        <begin position="46"/>
        <end position="175"/>
    </location>
</feature>
<sequence>MKKKAIKIATSTAIAASAFVAAAPTQAASNVDAQVKAAVDAGTVLKWAISIEGTGDGQTRPWDAYNDAKAKLAKAEAAVAGLSAADKAVASAKLEATKLQISRAMAYIDAITAGENITTARLALEAAISSGNLDAVEKAYHGMTAQARKQNKLLDRVYGQSTRDLIRTNYKVAAEKVQASVLYDVTVKMALDKAQGFVTGNDLDKAEAYLAEAKKYLEKVSATFKTQLSTKIDQVEATVTPRVVGVSAINAKELQITFNKAITKASVIDSSDDLIANIITLNSTDARSLSDNAYLSADGKTLTLVATTTWNGSYAFEVAQNKVEAGATKVAEYKAFVSASDTTRPTFAGVSYEPSGLAKFSFSEPLDETAALIASKLVVSGGTTVAITDADITLAADKKSFTVSLPSTMTKDASYTFTFTGLKDFAGNLLSPNPLSATVVKADRDTVKPTVTNVVALDTGKLQVTFSEKIRANTAVVTVGAGNYSTYTLDATGTIATFTGVTNLTAGVQSVQISSAADLAGLVLDTITRVVQVSADTTAPAYVNHTVETVGSERFLVVNYNEEITANQAVSVTGTYVNSNSITQAITPITGADITRGADKKSVRIKLPATAGTYTVLLPVALAEDTSAATNDSAARTVSFTLGTAVDATKPVTSGYAQVGNKVTVTFDRDVTAATALNVGNYSIDGVSSPFESAIFKGNARTVELTLRHDAITTNGVRNYTVSNVATSAGSVMVSETSTYNFKENVRPTVLGAKIISATEIEVTLSEALDSATVGTDFDVFQGTSTTALTDVETISGTNKVLITLGTPLVSLNGLTLKAASTIDLTDVNGNTVNFVGPITVTSN</sequence>
<name>A0ABR9QF32_9BACI</name>
<evidence type="ECO:0000313" key="6">
    <source>
        <dbReference type="Proteomes" id="UP001516662"/>
    </source>
</evidence>